<sequence length="248" mass="26608">MPSLTVCFDALGTCFSLDPLVRAVDELLGERLVAAGQGARTVVHDWFHSAQRDYTYLSMSRPPPPPISQVLTLTLPRALTFALTSTQSTSTSLETPLPDLTPITSKLTELTAAPGLAECFTTISRSGGKIIIVTNGSKGTTEGYAEKAGVRSMVHAVVSCDEVGLAKPHREVYDAALLACSEADAAGERWFVAAHAWDFQNWAGPLRTAPQGTGDRSQLDAYWDMYGGIPDVVGRDLEEVADGIIKRI</sequence>
<dbReference type="InterPro" id="IPR023214">
    <property type="entry name" value="HAD_sf"/>
</dbReference>
<comment type="caution">
    <text evidence="2">The sequence shown here is derived from an EMBL/GenBank/DDBJ whole genome shotgun (WGS) entry which is preliminary data.</text>
</comment>
<dbReference type="InterPro" id="IPR036412">
    <property type="entry name" value="HAD-like_sf"/>
</dbReference>
<dbReference type="SUPFAM" id="SSF56784">
    <property type="entry name" value="HAD-like"/>
    <property type="match status" value="1"/>
</dbReference>
<keyword evidence="3" id="KW-1185">Reference proteome</keyword>
<evidence type="ECO:0008006" key="4">
    <source>
        <dbReference type="Google" id="ProtNLM"/>
    </source>
</evidence>
<dbReference type="PANTHER" id="PTHR43316:SF4">
    <property type="entry name" value="ACID DEHALOGENASE, PUTATIVE (AFU_ORTHOLOGUE AFUA_8G05870)-RELATED"/>
    <property type="match status" value="1"/>
</dbReference>
<protein>
    <recommendedName>
        <fullName evidence="4">Haloacid dehalogenase, type II</fullName>
    </recommendedName>
</protein>
<dbReference type="Gene3D" id="3.40.50.1000">
    <property type="entry name" value="HAD superfamily/HAD-like"/>
    <property type="match status" value="1"/>
</dbReference>
<evidence type="ECO:0000256" key="1">
    <source>
        <dbReference type="ARBA" id="ARBA00022801"/>
    </source>
</evidence>
<dbReference type="AlphaFoldDB" id="A0A427YI89"/>
<name>A0A427YI89_9TREE</name>
<evidence type="ECO:0000313" key="2">
    <source>
        <dbReference type="EMBL" id="RSH90798.1"/>
    </source>
</evidence>
<keyword evidence="1" id="KW-0378">Hydrolase</keyword>
<dbReference type="EMBL" id="RSCD01000009">
    <property type="protein sequence ID" value="RSH90798.1"/>
    <property type="molecule type" value="Genomic_DNA"/>
</dbReference>
<dbReference type="OrthoDB" id="2593829at2759"/>
<dbReference type="Pfam" id="PF00702">
    <property type="entry name" value="Hydrolase"/>
    <property type="match status" value="1"/>
</dbReference>
<accession>A0A427YI89</accession>
<dbReference type="PANTHER" id="PTHR43316">
    <property type="entry name" value="HYDROLASE, HALOACID DELAHOGENASE-RELATED"/>
    <property type="match status" value="1"/>
</dbReference>
<dbReference type="InterPro" id="IPR051540">
    <property type="entry name" value="S-2-haloacid_dehalogenase"/>
</dbReference>
<dbReference type="InterPro" id="IPR023198">
    <property type="entry name" value="PGP-like_dom2"/>
</dbReference>
<dbReference type="Gene3D" id="1.10.150.240">
    <property type="entry name" value="Putative phosphatase, domain 2"/>
    <property type="match status" value="1"/>
</dbReference>
<gene>
    <name evidence="2" type="ORF">EHS25_009973</name>
</gene>
<dbReference type="GO" id="GO:0016787">
    <property type="term" value="F:hydrolase activity"/>
    <property type="evidence" value="ECO:0007669"/>
    <property type="project" value="UniProtKB-KW"/>
</dbReference>
<evidence type="ECO:0000313" key="3">
    <source>
        <dbReference type="Proteomes" id="UP000279259"/>
    </source>
</evidence>
<reference evidence="2 3" key="1">
    <citation type="submission" date="2018-11" db="EMBL/GenBank/DDBJ databases">
        <title>Genome sequence of Saitozyma podzolica DSM 27192.</title>
        <authorList>
            <person name="Aliyu H."/>
            <person name="Gorte O."/>
            <person name="Ochsenreither K."/>
        </authorList>
    </citation>
    <scope>NUCLEOTIDE SEQUENCE [LARGE SCALE GENOMIC DNA]</scope>
    <source>
        <strain evidence="2 3">DSM 27192</strain>
    </source>
</reference>
<proteinExistence type="predicted"/>
<dbReference type="STRING" id="1890683.A0A427YI89"/>
<organism evidence="2 3">
    <name type="scientific">Saitozyma podzolica</name>
    <dbReference type="NCBI Taxonomy" id="1890683"/>
    <lineage>
        <taxon>Eukaryota</taxon>
        <taxon>Fungi</taxon>
        <taxon>Dikarya</taxon>
        <taxon>Basidiomycota</taxon>
        <taxon>Agaricomycotina</taxon>
        <taxon>Tremellomycetes</taxon>
        <taxon>Tremellales</taxon>
        <taxon>Trimorphomycetaceae</taxon>
        <taxon>Saitozyma</taxon>
    </lineage>
</organism>
<dbReference type="Proteomes" id="UP000279259">
    <property type="component" value="Unassembled WGS sequence"/>
</dbReference>